<protein>
    <submittedName>
        <fullName evidence="2">Uncharacterized protein</fullName>
    </submittedName>
</protein>
<evidence type="ECO:0000313" key="2">
    <source>
        <dbReference type="EMBL" id="KAK8936327.1"/>
    </source>
</evidence>
<accession>A0AAP0BED0</accession>
<evidence type="ECO:0000256" key="1">
    <source>
        <dbReference type="SAM" id="MobiDB-lite"/>
    </source>
</evidence>
<feature type="region of interest" description="Disordered" evidence="1">
    <location>
        <begin position="41"/>
        <end position="64"/>
    </location>
</feature>
<reference evidence="2 3" key="1">
    <citation type="journal article" date="2022" name="Nat. Plants">
        <title>Genomes of leafy and leafless Platanthera orchids illuminate the evolution of mycoheterotrophy.</title>
        <authorList>
            <person name="Li M.H."/>
            <person name="Liu K.W."/>
            <person name="Li Z."/>
            <person name="Lu H.C."/>
            <person name="Ye Q.L."/>
            <person name="Zhang D."/>
            <person name="Wang J.Y."/>
            <person name="Li Y.F."/>
            <person name="Zhong Z.M."/>
            <person name="Liu X."/>
            <person name="Yu X."/>
            <person name="Liu D.K."/>
            <person name="Tu X.D."/>
            <person name="Liu B."/>
            <person name="Hao Y."/>
            <person name="Liao X.Y."/>
            <person name="Jiang Y.T."/>
            <person name="Sun W.H."/>
            <person name="Chen J."/>
            <person name="Chen Y.Q."/>
            <person name="Ai Y."/>
            <person name="Zhai J.W."/>
            <person name="Wu S.S."/>
            <person name="Zhou Z."/>
            <person name="Hsiao Y.Y."/>
            <person name="Wu W.L."/>
            <person name="Chen Y.Y."/>
            <person name="Lin Y.F."/>
            <person name="Hsu J.L."/>
            <person name="Li C.Y."/>
            <person name="Wang Z.W."/>
            <person name="Zhao X."/>
            <person name="Zhong W.Y."/>
            <person name="Ma X.K."/>
            <person name="Ma L."/>
            <person name="Huang J."/>
            <person name="Chen G.Z."/>
            <person name="Huang M.Z."/>
            <person name="Huang L."/>
            <person name="Peng D.H."/>
            <person name="Luo Y.B."/>
            <person name="Zou S.Q."/>
            <person name="Chen S.P."/>
            <person name="Lan S."/>
            <person name="Tsai W.C."/>
            <person name="Van de Peer Y."/>
            <person name="Liu Z.J."/>
        </authorList>
    </citation>
    <scope>NUCLEOTIDE SEQUENCE [LARGE SCALE GENOMIC DNA]</scope>
    <source>
        <strain evidence="2">Lor287</strain>
    </source>
</reference>
<keyword evidence="3" id="KW-1185">Reference proteome</keyword>
<feature type="compositionally biased region" description="Basic residues" evidence="1">
    <location>
        <begin position="41"/>
        <end position="50"/>
    </location>
</feature>
<gene>
    <name evidence="2" type="ORF">KSP39_PZI013304</name>
</gene>
<dbReference type="EMBL" id="JBBWWQ010000011">
    <property type="protein sequence ID" value="KAK8936327.1"/>
    <property type="molecule type" value="Genomic_DNA"/>
</dbReference>
<evidence type="ECO:0000313" key="3">
    <source>
        <dbReference type="Proteomes" id="UP001418222"/>
    </source>
</evidence>
<feature type="region of interest" description="Disordered" evidence="1">
    <location>
        <begin position="115"/>
        <end position="147"/>
    </location>
</feature>
<comment type="caution">
    <text evidence="2">The sequence shown here is derived from an EMBL/GenBank/DDBJ whole genome shotgun (WGS) entry which is preliminary data.</text>
</comment>
<feature type="compositionally biased region" description="Basic and acidic residues" evidence="1">
    <location>
        <begin position="135"/>
        <end position="147"/>
    </location>
</feature>
<proteinExistence type="predicted"/>
<dbReference type="Proteomes" id="UP001418222">
    <property type="component" value="Unassembled WGS sequence"/>
</dbReference>
<organism evidence="2 3">
    <name type="scientific">Platanthera zijinensis</name>
    <dbReference type="NCBI Taxonomy" id="2320716"/>
    <lineage>
        <taxon>Eukaryota</taxon>
        <taxon>Viridiplantae</taxon>
        <taxon>Streptophyta</taxon>
        <taxon>Embryophyta</taxon>
        <taxon>Tracheophyta</taxon>
        <taxon>Spermatophyta</taxon>
        <taxon>Magnoliopsida</taxon>
        <taxon>Liliopsida</taxon>
        <taxon>Asparagales</taxon>
        <taxon>Orchidaceae</taxon>
        <taxon>Orchidoideae</taxon>
        <taxon>Orchideae</taxon>
        <taxon>Orchidinae</taxon>
        <taxon>Platanthera</taxon>
    </lineage>
</organism>
<dbReference type="AlphaFoldDB" id="A0AAP0BED0"/>
<name>A0AAP0BED0_9ASPA</name>
<sequence>MCTSTTSTTKIGAYIKVYITCIKKYEALTPQVHKNKKYQVYQKKNKKKVPGARLGQNQDSEQRSAAEAGFSWEIDLLDGAREKRAHCLRRRASPLHARKCPNSWRLKLGPPLHTAASGGAIDSSSPASGASGRWPVERSADSHSVCE</sequence>